<dbReference type="GO" id="GO:0016740">
    <property type="term" value="F:transferase activity"/>
    <property type="evidence" value="ECO:0007669"/>
    <property type="project" value="UniProtKB-KW"/>
</dbReference>
<dbReference type="Pfam" id="PF10127">
    <property type="entry name" value="RlaP"/>
    <property type="match status" value="1"/>
</dbReference>
<gene>
    <name evidence="1" type="ORF">KOR34_28180</name>
</gene>
<reference evidence="1 2" key="1">
    <citation type="submission" date="2019-02" db="EMBL/GenBank/DDBJ databases">
        <title>Deep-cultivation of Planctomycetes and their phenomic and genomic characterization uncovers novel biology.</title>
        <authorList>
            <person name="Wiegand S."/>
            <person name="Jogler M."/>
            <person name="Boedeker C."/>
            <person name="Pinto D."/>
            <person name="Vollmers J."/>
            <person name="Rivas-Marin E."/>
            <person name="Kohn T."/>
            <person name="Peeters S.H."/>
            <person name="Heuer A."/>
            <person name="Rast P."/>
            <person name="Oberbeckmann S."/>
            <person name="Bunk B."/>
            <person name="Jeske O."/>
            <person name="Meyerdierks A."/>
            <person name="Storesund J.E."/>
            <person name="Kallscheuer N."/>
            <person name="Luecker S."/>
            <person name="Lage O.M."/>
            <person name="Pohl T."/>
            <person name="Merkel B.J."/>
            <person name="Hornburger P."/>
            <person name="Mueller R.-W."/>
            <person name="Bruemmer F."/>
            <person name="Labrenz M."/>
            <person name="Spormann A.M."/>
            <person name="Op Den Camp H."/>
            <person name="Overmann J."/>
            <person name="Amann R."/>
            <person name="Jetten M.S.M."/>
            <person name="Mascher T."/>
            <person name="Medema M.H."/>
            <person name="Devos D.P."/>
            <person name="Kaster A.-K."/>
            <person name="Ovreas L."/>
            <person name="Rohde M."/>
            <person name="Galperin M.Y."/>
            <person name="Jogler C."/>
        </authorList>
    </citation>
    <scope>NUCLEOTIDE SEQUENCE [LARGE SCALE GENOMIC DNA]</scope>
    <source>
        <strain evidence="1 2">KOR34</strain>
    </source>
</reference>
<keyword evidence="1" id="KW-0808">Transferase</keyword>
<keyword evidence="2" id="KW-1185">Reference proteome</keyword>
<dbReference type="OrthoDB" id="243791at2"/>
<dbReference type="PANTHER" id="PTHR34817:SF2">
    <property type="entry name" value="NUCLEOTIDYLTRANSFERASE"/>
    <property type="match status" value="1"/>
</dbReference>
<evidence type="ECO:0000313" key="1">
    <source>
        <dbReference type="EMBL" id="TWT37853.1"/>
    </source>
</evidence>
<dbReference type="EMBL" id="SIHJ01000001">
    <property type="protein sequence ID" value="TWT37853.1"/>
    <property type="molecule type" value="Genomic_DNA"/>
</dbReference>
<dbReference type="PANTHER" id="PTHR34817">
    <property type="entry name" value="NUCLEOTIDYLTRANSFERASE"/>
    <property type="match status" value="1"/>
</dbReference>
<dbReference type="AlphaFoldDB" id="A0A5C5VIJ2"/>
<organism evidence="1 2">
    <name type="scientific">Posidoniimonas corsicana</name>
    <dbReference type="NCBI Taxonomy" id="1938618"/>
    <lineage>
        <taxon>Bacteria</taxon>
        <taxon>Pseudomonadati</taxon>
        <taxon>Planctomycetota</taxon>
        <taxon>Planctomycetia</taxon>
        <taxon>Pirellulales</taxon>
        <taxon>Lacipirellulaceae</taxon>
        <taxon>Posidoniimonas</taxon>
    </lineage>
</organism>
<evidence type="ECO:0000313" key="2">
    <source>
        <dbReference type="Proteomes" id="UP000316714"/>
    </source>
</evidence>
<accession>A0A5C5VIJ2</accession>
<dbReference type="Proteomes" id="UP000316714">
    <property type="component" value="Unassembled WGS sequence"/>
</dbReference>
<proteinExistence type="predicted"/>
<comment type="caution">
    <text evidence="1">The sequence shown here is derived from an EMBL/GenBank/DDBJ whole genome shotgun (WGS) entry which is preliminary data.</text>
</comment>
<dbReference type="RefSeq" id="WP_146565158.1">
    <property type="nucleotide sequence ID" value="NZ_SIHJ01000001.1"/>
</dbReference>
<dbReference type="InterPro" id="IPR018775">
    <property type="entry name" value="RlaP"/>
</dbReference>
<protein>
    <submittedName>
        <fullName evidence="1">Putative nucleotidyltransferase</fullName>
    </submittedName>
</protein>
<sequence length="321" mass="36718">MKSRVHNSPNLIYSVGTQVVALKAVQGSDGQAVHPAGAVGVVIRSPRDRHHSYRIRFPDGFEAPLHHHNLMLLAEYKQGAINDSNKALSTHGLFDRVIYRCVVGSRAFGLDTEESDTDRRGIYLPPAELQWSLYGVPEQLENDGPVGWKGEECYWELQKFLIMALKGNPNILECLYTPLVEHATPLAEELLAMRDAFLSRLVYQTYNGYVMSQFKRMQADLRNQGRVKPKHVMHLIRLLLSGIHVLRTGFVPVDVGQHRERLFAIKSEQMPWNDIEAWRKQLHAEFDRALESTDLPERPDYERVNEFLVKARCLAVEEELP</sequence>
<name>A0A5C5VIJ2_9BACT</name>